<name>A0A2T4Z1X9_9BACL</name>
<evidence type="ECO:0000313" key="4">
    <source>
        <dbReference type="Proteomes" id="UP000241639"/>
    </source>
</evidence>
<feature type="domain" description="VWFA" evidence="2">
    <location>
        <begin position="128"/>
        <end position="325"/>
    </location>
</feature>
<feature type="region of interest" description="Disordered" evidence="1">
    <location>
        <begin position="6"/>
        <end position="41"/>
    </location>
</feature>
<comment type="caution">
    <text evidence="3">The sequence shown here is derived from an EMBL/GenBank/DDBJ whole genome shotgun (WGS) entry which is preliminary data.</text>
</comment>
<dbReference type="InterPro" id="IPR002035">
    <property type="entry name" value="VWF_A"/>
</dbReference>
<reference evidence="3 4" key="1">
    <citation type="submission" date="2018-04" db="EMBL/GenBank/DDBJ databases">
        <title>Genomic Encyclopedia of Archaeal and Bacterial Type Strains, Phase II (KMG-II): from individual species to whole genera.</title>
        <authorList>
            <person name="Goeker M."/>
        </authorList>
    </citation>
    <scope>NUCLEOTIDE SEQUENCE [LARGE SCALE GENOMIC DNA]</scope>
    <source>
        <strain evidence="3 4">DSM 45169</strain>
    </source>
</reference>
<organism evidence="3 4">
    <name type="scientific">Desmospora activa DSM 45169</name>
    <dbReference type="NCBI Taxonomy" id="1121389"/>
    <lineage>
        <taxon>Bacteria</taxon>
        <taxon>Bacillati</taxon>
        <taxon>Bacillota</taxon>
        <taxon>Bacilli</taxon>
        <taxon>Bacillales</taxon>
        <taxon>Thermoactinomycetaceae</taxon>
        <taxon>Desmospora</taxon>
    </lineage>
</organism>
<dbReference type="SMART" id="SM00327">
    <property type="entry name" value="VWA"/>
    <property type="match status" value="1"/>
</dbReference>
<dbReference type="Gene3D" id="3.40.50.410">
    <property type="entry name" value="von Willebrand factor, type A domain"/>
    <property type="match status" value="2"/>
</dbReference>
<proteinExistence type="predicted"/>
<evidence type="ECO:0000313" key="3">
    <source>
        <dbReference type="EMBL" id="PTM54763.1"/>
    </source>
</evidence>
<dbReference type="EMBL" id="PZZP01000003">
    <property type="protein sequence ID" value="PTM54763.1"/>
    <property type="molecule type" value="Genomic_DNA"/>
</dbReference>
<evidence type="ECO:0000259" key="2">
    <source>
        <dbReference type="PROSITE" id="PS50234"/>
    </source>
</evidence>
<feature type="compositionally biased region" description="Basic and acidic residues" evidence="1">
    <location>
        <begin position="21"/>
        <end position="40"/>
    </location>
</feature>
<keyword evidence="4" id="KW-1185">Reference proteome</keyword>
<dbReference type="Pfam" id="PF00092">
    <property type="entry name" value="VWA"/>
    <property type="match status" value="1"/>
</dbReference>
<protein>
    <submittedName>
        <fullName evidence="3">Ca-activated chloride channel family protein</fullName>
    </submittedName>
</protein>
<dbReference type="SUPFAM" id="SSF53300">
    <property type="entry name" value="vWA-like"/>
    <property type="match status" value="1"/>
</dbReference>
<accession>A0A2T4Z1X9</accession>
<dbReference type="AlphaFoldDB" id="A0A2T4Z1X9"/>
<dbReference type="Proteomes" id="UP000241639">
    <property type="component" value="Unassembled WGS sequence"/>
</dbReference>
<evidence type="ECO:0000256" key="1">
    <source>
        <dbReference type="SAM" id="MobiDB-lite"/>
    </source>
</evidence>
<dbReference type="PROSITE" id="PS50234">
    <property type="entry name" value="VWFA"/>
    <property type="match status" value="1"/>
</dbReference>
<gene>
    <name evidence="3" type="ORF">C8J48_3415</name>
</gene>
<dbReference type="InterPro" id="IPR036465">
    <property type="entry name" value="vWFA_dom_sf"/>
</dbReference>
<sequence length="435" mass="48821">MILVMTTGCSLLVQSEPPDEKEEKKEEKKGPDYSRLKAPGELESVDVLREPGTYAGKKYDLKKVRAELDKISPSISANQLESQLIKLLAEDYRPFVKDYQDFDASVIDIEAGPGSVRAIELPKGQEVNVVILLDASGSMAEKVDGGQKMDLAKSSIKDFVSNMPKGANVSLQVYGHKGSNSKSDKELSCESFAEAYPLGEYNNKQFQSSLDKVKPAGWTPLAGAIEKAKESLAGHTGGNVQNIVYVVSDGIETCDGDPVAAAEDLYESDIEAVVNIIGFDVGEEEEQENLYDIANAGGGDFQSVESKVGLEEYFEAEFSRLYEEWQKWADVHIEKSQTIAAHKIGALEQYHQEMRRLSSWEHVHFKDALTYLEEERDFDYSLISQVRSRFYSRDSALRNYSNQVKQELQSRVRHNRDAIQENVRYQRDSEQEKLN</sequence>